<dbReference type="OrthoDB" id="5229512at2759"/>
<evidence type="ECO:0000313" key="3">
    <source>
        <dbReference type="Proteomes" id="UP000016922"/>
    </source>
</evidence>
<dbReference type="GeneID" id="19465797"/>
<name>S3DNQ8_GLAL2</name>
<proteinExistence type="predicted"/>
<evidence type="ECO:0008006" key="4">
    <source>
        <dbReference type="Google" id="ProtNLM"/>
    </source>
</evidence>
<sequence>MTRLTFPLPAELRHSILTDLLVSDPYAPLSFNPIRGAYRRDRECIAQLFALIQVSSAIRDEALEIFFSRNHFQFSTLHPSSYRVPISSSLIPDVIEPWVRDAVSRMQFVRLRVFGKPPHLPAQVRESVVYTTEILKKCRLKSLHVNFANRMMVCYADELRGREPGRHWFSVIAASGRCEHRPRKLAIKPSWAGVEAEVLEPLKRLRGVEYVSVLGSVTNRWALYLEKCILTPPGVELEDYEPGEEVPDPRWPNQDDGAQSTLFGGFGST</sequence>
<evidence type="ECO:0000256" key="1">
    <source>
        <dbReference type="SAM" id="MobiDB-lite"/>
    </source>
</evidence>
<evidence type="ECO:0000313" key="2">
    <source>
        <dbReference type="EMBL" id="EPE33731.1"/>
    </source>
</evidence>
<gene>
    <name evidence="2" type="ORF">GLAREA_06744</name>
</gene>
<dbReference type="RefSeq" id="XP_008078883.1">
    <property type="nucleotide sequence ID" value="XM_008080692.1"/>
</dbReference>
<feature type="region of interest" description="Disordered" evidence="1">
    <location>
        <begin position="239"/>
        <end position="269"/>
    </location>
</feature>
<dbReference type="EMBL" id="KE145357">
    <property type="protein sequence ID" value="EPE33731.1"/>
    <property type="molecule type" value="Genomic_DNA"/>
</dbReference>
<keyword evidence="3" id="KW-1185">Reference proteome</keyword>
<dbReference type="AlphaFoldDB" id="S3DNQ8"/>
<reference evidence="2 3" key="1">
    <citation type="journal article" date="2013" name="BMC Genomics">
        <title>Genomics-driven discovery of the pneumocandin biosynthetic gene cluster in the fungus Glarea lozoyensis.</title>
        <authorList>
            <person name="Chen L."/>
            <person name="Yue Q."/>
            <person name="Zhang X."/>
            <person name="Xiang M."/>
            <person name="Wang C."/>
            <person name="Li S."/>
            <person name="Che Y."/>
            <person name="Ortiz-Lopez F.J."/>
            <person name="Bills G.F."/>
            <person name="Liu X."/>
            <person name="An Z."/>
        </authorList>
    </citation>
    <scope>NUCLEOTIDE SEQUENCE [LARGE SCALE GENOMIC DNA]</scope>
    <source>
        <strain evidence="3">ATCC 20868 / MF5171</strain>
    </source>
</reference>
<dbReference type="KEGG" id="glz:GLAREA_06744"/>
<dbReference type="HOGENOM" id="CLU_1034585_0_0_1"/>
<dbReference type="Proteomes" id="UP000016922">
    <property type="component" value="Unassembled WGS sequence"/>
</dbReference>
<protein>
    <recommendedName>
        <fullName evidence="4">F-box domain-containing protein</fullName>
    </recommendedName>
</protein>
<accession>S3DNQ8</accession>
<organism evidence="2 3">
    <name type="scientific">Glarea lozoyensis (strain ATCC 20868 / MF5171)</name>
    <dbReference type="NCBI Taxonomy" id="1116229"/>
    <lineage>
        <taxon>Eukaryota</taxon>
        <taxon>Fungi</taxon>
        <taxon>Dikarya</taxon>
        <taxon>Ascomycota</taxon>
        <taxon>Pezizomycotina</taxon>
        <taxon>Leotiomycetes</taxon>
        <taxon>Helotiales</taxon>
        <taxon>Helotiaceae</taxon>
        <taxon>Glarea</taxon>
    </lineage>
</organism>